<reference evidence="3" key="1">
    <citation type="submission" date="2022-11" db="EMBL/GenBank/DDBJ databases">
        <title>Centuries of genome instability and evolution in soft-shell clam transmissible cancer (bioRxiv).</title>
        <authorList>
            <person name="Hart S.F.M."/>
            <person name="Yonemitsu M.A."/>
            <person name="Giersch R.M."/>
            <person name="Beal B.F."/>
            <person name="Arriagada G."/>
            <person name="Davis B.W."/>
            <person name="Ostrander E.A."/>
            <person name="Goff S.P."/>
            <person name="Metzger M.J."/>
        </authorList>
    </citation>
    <scope>NUCLEOTIDE SEQUENCE</scope>
    <source>
        <strain evidence="3">MELC-2E11</strain>
        <tissue evidence="3">Siphon/mantle</tissue>
    </source>
</reference>
<feature type="transmembrane region" description="Helical" evidence="2">
    <location>
        <begin position="153"/>
        <end position="171"/>
    </location>
</feature>
<gene>
    <name evidence="3" type="ORF">MAR_013283</name>
</gene>
<organism evidence="3 4">
    <name type="scientific">Mya arenaria</name>
    <name type="common">Soft-shell clam</name>
    <dbReference type="NCBI Taxonomy" id="6604"/>
    <lineage>
        <taxon>Eukaryota</taxon>
        <taxon>Metazoa</taxon>
        <taxon>Spiralia</taxon>
        <taxon>Lophotrochozoa</taxon>
        <taxon>Mollusca</taxon>
        <taxon>Bivalvia</taxon>
        <taxon>Autobranchia</taxon>
        <taxon>Heteroconchia</taxon>
        <taxon>Euheterodonta</taxon>
        <taxon>Imparidentia</taxon>
        <taxon>Neoheterodontei</taxon>
        <taxon>Myida</taxon>
        <taxon>Myoidea</taxon>
        <taxon>Myidae</taxon>
        <taxon>Mya</taxon>
    </lineage>
</organism>
<name>A0ABY7G2F2_MYAAR</name>
<feature type="transmembrane region" description="Helical" evidence="2">
    <location>
        <begin position="69"/>
        <end position="92"/>
    </location>
</feature>
<dbReference type="InterPro" id="IPR036259">
    <property type="entry name" value="MFS_trans_sf"/>
</dbReference>
<dbReference type="EMBL" id="CP111026">
    <property type="protein sequence ID" value="WAR27579.1"/>
    <property type="molecule type" value="Genomic_DNA"/>
</dbReference>
<keyword evidence="2" id="KW-1133">Transmembrane helix</keyword>
<protein>
    <submittedName>
        <fullName evidence="3">UN93A-like protein</fullName>
    </submittedName>
</protein>
<accession>A0ABY7G2F2</accession>
<feature type="transmembrane region" description="Helical" evidence="2">
    <location>
        <begin position="124"/>
        <end position="141"/>
    </location>
</feature>
<keyword evidence="2" id="KW-0472">Membrane</keyword>
<dbReference type="Proteomes" id="UP001164746">
    <property type="component" value="Chromosome 15"/>
</dbReference>
<evidence type="ECO:0000313" key="4">
    <source>
        <dbReference type="Proteomes" id="UP001164746"/>
    </source>
</evidence>
<dbReference type="SUPFAM" id="SSF103473">
    <property type="entry name" value="MFS general substrate transporter"/>
    <property type="match status" value="1"/>
</dbReference>
<evidence type="ECO:0000313" key="3">
    <source>
        <dbReference type="EMBL" id="WAR27579.1"/>
    </source>
</evidence>
<dbReference type="InterPro" id="IPR051951">
    <property type="entry name" value="UNC-93_regulatory"/>
</dbReference>
<sequence>MRRRAFLFFEGTTVCFKMNDIVVDHVRMMITHKTFRLLVPLLVFCGLQQAFVFADFTQAFVSCTIGEEYIGYCMIILGLANIVSAILVALCANLIPREVVFGIGGILHMGLMIGLLIWIPDKKLSIFFLMAASWGVCDAVWQTQCNNMAFANYRLLQSFGLAMGFVGGTFMTVSFKLYILMILLVVAIMFYVLAEYRLKQVDADIFEGQIEVN</sequence>
<feature type="transmembrane region" description="Helical" evidence="2">
    <location>
        <begin position="37"/>
        <end position="57"/>
    </location>
</feature>
<feature type="transmembrane region" description="Helical" evidence="2">
    <location>
        <begin position="177"/>
        <end position="194"/>
    </location>
</feature>
<dbReference type="PANTHER" id="PTHR19444">
    <property type="entry name" value="UNC-93 RELATED"/>
    <property type="match status" value="1"/>
</dbReference>
<keyword evidence="4" id="KW-1185">Reference proteome</keyword>
<keyword evidence="2" id="KW-0812">Transmembrane</keyword>
<evidence type="ECO:0000256" key="2">
    <source>
        <dbReference type="SAM" id="Phobius"/>
    </source>
</evidence>
<proteinExistence type="inferred from homology"/>
<feature type="transmembrane region" description="Helical" evidence="2">
    <location>
        <begin position="99"/>
        <end position="118"/>
    </location>
</feature>
<comment type="similarity">
    <text evidence="1">Belongs to the unc-93 family.</text>
</comment>
<evidence type="ECO:0000256" key="1">
    <source>
        <dbReference type="ARBA" id="ARBA00009172"/>
    </source>
</evidence>
<dbReference type="PANTHER" id="PTHR19444:SF11">
    <property type="entry name" value="UNC93-LIKE PROTEIN"/>
    <property type="match status" value="1"/>
</dbReference>